<gene>
    <name evidence="1" type="ORF">MarbSA_12630</name>
</gene>
<proteinExistence type="predicted"/>
<protein>
    <submittedName>
        <fullName evidence="1">Uncharacterized protein</fullName>
    </submittedName>
</protein>
<dbReference type="EMBL" id="AP019779">
    <property type="protein sequence ID" value="BBL62223.1"/>
    <property type="molecule type" value="Genomic_DNA"/>
</dbReference>
<accession>A0ACA8R498</accession>
<reference evidence="1" key="1">
    <citation type="submission" date="2019-06" db="EMBL/GenBank/DDBJ databases">
        <title>Complete genome sequence of Methanobrevibacter arboriphilus strain SA.</title>
        <authorList>
            <person name="Asakawa S."/>
        </authorList>
    </citation>
    <scope>NUCLEOTIDE SEQUENCE</scope>
    <source>
        <strain evidence="1">SA</strain>
    </source>
</reference>
<name>A0ACA8R498_METAZ</name>
<dbReference type="Proteomes" id="UP000825015">
    <property type="component" value="Chromosome"/>
</dbReference>
<keyword evidence="2" id="KW-1185">Reference proteome</keyword>
<sequence>MKTPYKYSISLKNTVTVANIKPTPRVNINKGMIVSIPARLNTENDAPVAIITNTNTIKEIKKFTKFEIITLRLYIYLGTYTFFIIEAFDLIETIAALVDPEKKSNINLPVNK</sequence>
<evidence type="ECO:0000313" key="1">
    <source>
        <dbReference type="EMBL" id="BBL62223.1"/>
    </source>
</evidence>
<evidence type="ECO:0000313" key="2">
    <source>
        <dbReference type="Proteomes" id="UP000825015"/>
    </source>
</evidence>
<organism evidence="1 2">
    <name type="scientific">Methanobrevibacter arboriphilus</name>
    <dbReference type="NCBI Taxonomy" id="39441"/>
    <lineage>
        <taxon>Archaea</taxon>
        <taxon>Methanobacteriati</taxon>
        <taxon>Methanobacteriota</taxon>
        <taxon>Methanomada group</taxon>
        <taxon>Methanobacteria</taxon>
        <taxon>Methanobacteriales</taxon>
        <taxon>Methanobacteriaceae</taxon>
        <taxon>Methanobrevibacter</taxon>
    </lineage>
</organism>